<dbReference type="CDD" id="cd00685">
    <property type="entry name" value="Trans_IPPS_HT"/>
    <property type="match status" value="1"/>
</dbReference>
<protein>
    <submittedName>
        <fullName evidence="8">Polyprenyl synthetase family protein</fullName>
        <ecNumber evidence="8">2.5.1.-</ecNumber>
    </submittedName>
</protein>
<dbReference type="InterPro" id="IPR000092">
    <property type="entry name" value="Polyprenyl_synt"/>
</dbReference>
<evidence type="ECO:0000313" key="8">
    <source>
        <dbReference type="EMBL" id="MFH0252387.1"/>
    </source>
</evidence>
<dbReference type="SUPFAM" id="SSF48576">
    <property type="entry name" value="Terpenoid synthases"/>
    <property type="match status" value="1"/>
</dbReference>
<keyword evidence="3 7" id="KW-0808">Transferase</keyword>
<comment type="similarity">
    <text evidence="2 7">Belongs to the FPP/GGPP synthase family.</text>
</comment>
<proteinExistence type="inferred from homology"/>
<dbReference type="PROSITE" id="PS00723">
    <property type="entry name" value="POLYPRENYL_SYNTHASE_1"/>
    <property type="match status" value="1"/>
</dbReference>
<evidence type="ECO:0000313" key="9">
    <source>
        <dbReference type="Proteomes" id="UP001607157"/>
    </source>
</evidence>
<dbReference type="EMBL" id="JBIHMM010000001">
    <property type="protein sequence ID" value="MFH0252387.1"/>
    <property type="molecule type" value="Genomic_DNA"/>
</dbReference>
<dbReference type="Pfam" id="PF00348">
    <property type="entry name" value="polyprenyl_synt"/>
    <property type="match status" value="1"/>
</dbReference>
<evidence type="ECO:0000256" key="4">
    <source>
        <dbReference type="ARBA" id="ARBA00022723"/>
    </source>
</evidence>
<keyword evidence="4" id="KW-0479">Metal-binding</keyword>
<dbReference type="RefSeq" id="WP_377170063.1">
    <property type="nucleotide sequence ID" value="NZ_JBHTJC010000001.1"/>
</dbReference>
<dbReference type="Proteomes" id="UP001607157">
    <property type="component" value="Unassembled WGS sequence"/>
</dbReference>
<reference evidence="8 9" key="1">
    <citation type="submission" date="2024-10" db="EMBL/GenBank/DDBJ databases">
        <authorList>
            <person name="Yang X.-N."/>
        </authorList>
    </citation>
    <scope>NUCLEOTIDE SEQUENCE [LARGE SCALE GENOMIC DNA]</scope>
    <source>
        <strain evidence="8 9">CAU 1059</strain>
    </source>
</reference>
<dbReference type="SFLD" id="SFLDS00005">
    <property type="entry name" value="Isoprenoid_Synthase_Type_I"/>
    <property type="match status" value="1"/>
</dbReference>
<sequence length="283" mass="29462">MGRAISRCGTRGAPARLASALGYAVSPGGARIRPTILLAVASACGEDRPEIGDAAATALELIHCASLVHDDLPCFDNADIRRGKPSVHRAYSQPIAVLTGDSLIILAFEELARIAEIDAARSARLVLALARRTGMPGGICAGQGWESEEEIDLEAYHNAKTAALFVAATQMGAIAAGQEPGPWAELGARIGAAFQIADDLRDTLCDADTLGKPPGQDDLNGRPNAVARYGVQGAMSKLKDSLGGAIASIPSCPGEAMLAQMVQRYAERLTPSAPMPRRTVPGE</sequence>
<dbReference type="GO" id="GO:0016740">
    <property type="term" value="F:transferase activity"/>
    <property type="evidence" value="ECO:0007669"/>
    <property type="project" value="UniProtKB-KW"/>
</dbReference>
<evidence type="ECO:0000256" key="5">
    <source>
        <dbReference type="ARBA" id="ARBA00022842"/>
    </source>
</evidence>
<gene>
    <name evidence="8" type="ORF">ACGRVM_00650</name>
</gene>
<comment type="cofactor">
    <cofactor evidence="1">
        <name>Mg(2+)</name>
        <dbReference type="ChEBI" id="CHEBI:18420"/>
    </cofactor>
</comment>
<evidence type="ECO:0000256" key="7">
    <source>
        <dbReference type="RuleBase" id="RU004466"/>
    </source>
</evidence>
<dbReference type="PROSITE" id="PS00444">
    <property type="entry name" value="POLYPRENYL_SYNTHASE_2"/>
    <property type="match status" value="1"/>
</dbReference>
<organism evidence="8 9">
    <name type="scientific">Roseovarius aquimarinus</name>
    <dbReference type="NCBI Taxonomy" id="1229156"/>
    <lineage>
        <taxon>Bacteria</taxon>
        <taxon>Pseudomonadati</taxon>
        <taxon>Pseudomonadota</taxon>
        <taxon>Alphaproteobacteria</taxon>
        <taxon>Rhodobacterales</taxon>
        <taxon>Roseobacteraceae</taxon>
        <taxon>Roseovarius</taxon>
    </lineage>
</organism>
<dbReference type="PANTHER" id="PTHR43281:SF1">
    <property type="entry name" value="FARNESYL DIPHOSPHATE SYNTHASE"/>
    <property type="match status" value="1"/>
</dbReference>
<dbReference type="EC" id="2.5.1.-" evidence="8"/>
<evidence type="ECO:0000256" key="2">
    <source>
        <dbReference type="ARBA" id="ARBA00006706"/>
    </source>
</evidence>
<dbReference type="Gene3D" id="1.10.600.10">
    <property type="entry name" value="Farnesyl Diphosphate Synthase"/>
    <property type="match status" value="1"/>
</dbReference>
<evidence type="ECO:0000256" key="1">
    <source>
        <dbReference type="ARBA" id="ARBA00001946"/>
    </source>
</evidence>
<dbReference type="InterPro" id="IPR008949">
    <property type="entry name" value="Isoprenoid_synthase_dom_sf"/>
</dbReference>
<keyword evidence="6" id="KW-0414">Isoprene biosynthesis</keyword>
<evidence type="ECO:0000256" key="6">
    <source>
        <dbReference type="ARBA" id="ARBA00023229"/>
    </source>
</evidence>
<accession>A0ABW7I344</accession>
<name>A0ABW7I344_9RHOB</name>
<keyword evidence="5" id="KW-0460">Magnesium</keyword>
<keyword evidence="9" id="KW-1185">Reference proteome</keyword>
<comment type="caution">
    <text evidence="8">The sequence shown here is derived from an EMBL/GenBank/DDBJ whole genome shotgun (WGS) entry which is preliminary data.</text>
</comment>
<evidence type="ECO:0000256" key="3">
    <source>
        <dbReference type="ARBA" id="ARBA00022679"/>
    </source>
</evidence>
<dbReference type="PANTHER" id="PTHR43281">
    <property type="entry name" value="FARNESYL DIPHOSPHATE SYNTHASE"/>
    <property type="match status" value="1"/>
</dbReference>
<dbReference type="InterPro" id="IPR033749">
    <property type="entry name" value="Polyprenyl_synt_CS"/>
</dbReference>